<gene>
    <name evidence="2" type="ORF">HPB48_004195</name>
</gene>
<comment type="caution">
    <text evidence="2">The sequence shown here is derived from an EMBL/GenBank/DDBJ whole genome shotgun (WGS) entry which is preliminary data.</text>
</comment>
<evidence type="ECO:0000259" key="1">
    <source>
        <dbReference type="Pfam" id="PF00685"/>
    </source>
</evidence>
<sequence length="102" mass="11616">MKSAESDFIRKGVVGDWRNHFNEDHISKMKTWIAQKTEGSDVMHFGAARAFLRTAYLSFNIPWELSLTKAINCKRFVQGTFASIRSSLTSFRVIICVTITTP</sequence>
<dbReference type="VEuPathDB" id="VectorBase:HLOH_058317"/>
<dbReference type="OrthoDB" id="205623at2759"/>
<name>A0A9J6GIE4_HAELO</name>
<dbReference type="EMBL" id="JABSTR010000007">
    <property type="protein sequence ID" value="KAH9374970.1"/>
    <property type="molecule type" value="Genomic_DNA"/>
</dbReference>
<dbReference type="InterPro" id="IPR027417">
    <property type="entry name" value="P-loop_NTPase"/>
</dbReference>
<evidence type="ECO:0000313" key="3">
    <source>
        <dbReference type="Proteomes" id="UP000821853"/>
    </source>
</evidence>
<dbReference type="Proteomes" id="UP000821853">
    <property type="component" value="Chromosome 5"/>
</dbReference>
<reference evidence="2 3" key="1">
    <citation type="journal article" date="2020" name="Cell">
        <title>Large-Scale Comparative Analyses of Tick Genomes Elucidate Their Genetic Diversity and Vector Capacities.</title>
        <authorList>
            <consortium name="Tick Genome and Microbiome Consortium (TIGMIC)"/>
            <person name="Jia N."/>
            <person name="Wang J."/>
            <person name="Shi W."/>
            <person name="Du L."/>
            <person name="Sun Y."/>
            <person name="Zhan W."/>
            <person name="Jiang J.F."/>
            <person name="Wang Q."/>
            <person name="Zhang B."/>
            <person name="Ji P."/>
            <person name="Bell-Sakyi L."/>
            <person name="Cui X.M."/>
            <person name="Yuan T.T."/>
            <person name="Jiang B.G."/>
            <person name="Yang W.F."/>
            <person name="Lam T.T."/>
            <person name="Chang Q.C."/>
            <person name="Ding S.J."/>
            <person name="Wang X.J."/>
            <person name="Zhu J.G."/>
            <person name="Ruan X.D."/>
            <person name="Zhao L."/>
            <person name="Wei J.T."/>
            <person name="Ye R.Z."/>
            <person name="Que T.C."/>
            <person name="Du C.H."/>
            <person name="Zhou Y.H."/>
            <person name="Cheng J.X."/>
            <person name="Dai P.F."/>
            <person name="Guo W.B."/>
            <person name="Han X.H."/>
            <person name="Huang E.J."/>
            <person name="Li L.F."/>
            <person name="Wei W."/>
            <person name="Gao Y.C."/>
            <person name="Liu J.Z."/>
            <person name="Shao H.Z."/>
            <person name="Wang X."/>
            <person name="Wang C.C."/>
            <person name="Yang T.C."/>
            <person name="Huo Q.B."/>
            <person name="Li W."/>
            <person name="Chen H.Y."/>
            <person name="Chen S.E."/>
            <person name="Zhou L.G."/>
            <person name="Ni X.B."/>
            <person name="Tian J.H."/>
            <person name="Sheng Y."/>
            <person name="Liu T."/>
            <person name="Pan Y.S."/>
            <person name="Xia L.Y."/>
            <person name="Li J."/>
            <person name="Zhao F."/>
            <person name="Cao W.C."/>
        </authorList>
    </citation>
    <scope>NUCLEOTIDE SEQUENCE [LARGE SCALE GENOMIC DNA]</scope>
    <source>
        <strain evidence="2">HaeL-2018</strain>
    </source>
</reference>
<dbReference type="Gene3D" id="3.40.50.300">
    <property type="entry name" value="P-loop containing nucleotide triphosphate hydrolases"/>
    <property type="match status" value="1"/>
</dbReference>
<dbReference type="GO" id="GO:0008146">
    <property type="term" value="F:sulfotransferase activity"/>
    <property type="evidence" value="ECO:0007669"/>
    <property type="project" value="InterPro"/>
</dbReference>
<accession>A0A9J6GIE4</accession>
<dbReference type="Pfam" id="PF00685">
    <property type="entry name" value="Sulfotransfer_1"/>
    <property type="match status" value="1"/>
</dbReference>
<dbReference type="AlphaFoldDB" id="A0A9J6GIE4"/>
<proteinExistence type="predicted"/>
<keyword evidence="3" id="KW-1185">Reference proteome</keyword>
<dbReference type="SUPFAM" id="SSF52540">
    <property type="entry name" value="P-loop containing nucleoside triphosphate hydrolases"/>
    <property type="match status" value="1"/>
</dbReference>
<protein>
    <recommendedName>
        <fullName evidence="1">Sulfotransferase domain-containing protein</fullName>
    </recommendedName>
</protein>
<feature type="domain" description="Sulfotransferase" evidence="1">
    <location>
        <begin position="4"/>
        <end position="40"/>
    </location>
</feature>
<organism evidence="2 3">
    <name type="scientific">Haemaphysalis longicornis</name>
    <name type="common">Bush tick</name>
    <dbReference type="NCBI Taxonomy" id="44386"/>
    <lineage>
        <taxon>Eukaryota</taxon>
        <taxon>Metazoa</taxon>
        <taxon>Ecdysozoa</taxon>
        <taxon>Arthropoda</taxon>
        <taxon>Chelicerata</taxon>
        <taxon>Arachnida</taxon>
        <taxon>Acari</taxon>
        <taxon>Parasitiformes</taxon>
        <taxon>Ixodida</taxon>
        <taxon>Ixodoidea</taxon>
        <taxon>Ixodidae</taxon>
        <taxon>Haemaphysalinae</taxon>
        <taxon>Haemaphysalis</taxon>
    </lineage>
</organism>
<dbReference type="InterPro" id="IPR000863">
    <property type="entry name" value="Sulfotransferase_dom"/>
</dbReference>
<evidence type="ECO:0000313" key="2">
    <source>
        <dbReference type="EMBL" id="KAH9374970.1"/>
    </source>
</evidence>